<dbReference type="HOGENOM" id="CLU_1584498_0_0_5"/>
<evidence type="ECO:0000313" key="2">
    <source>
        <dbReference type="Proteomes" id="UP000007058"/>
    </source>
</evidence>
<accession>Q2W9R6</accession>
<reference evidence="1 2" key="1">
    <citation type="journal article" date="2005" name="DNA Res.">
        <title>Complete genome sequence of the facultative anaerobic magnetotactic bacterium Magnetospirillum sp. strain AMB-1.</title>
        <authorList>
            <person name="Matsunaga T."/>
            <person name="Okamura Y."/>
            <person name="Fukuda Y."/>
            <person name="Wahyudi A.T."/>
            <person name="Murase Y."/>
            <person name="Takeyama H."/>
        </authorList>
    </citation>
    <scope>NUCLEOTIDE SEQUENCE [LARGE SCALE GENOMIC DNA]</scope>
    <source>
        <strain evidence="2">ATCC 700264 / AMB-1</strain>
    </source>
</reference>
<name>Q2W9R6_PARM1</name>
<dbReference type="STRING" id="342108.amb0605"/>
<protein>
    <submittedName>
        <fullName evidence="1">Uncharacterized protein</fullName>
    </submittedName>
</protein>
<dbReference type="EMBL" id="AP007255">
    <property type="protein sequence ID" value="BAE49409.1"/>
    <property type="molecule type" value="Genomic_DNA"/>
</dbReference>
<gene>
    <name evidence="1" type="ordered locus">amb0605</name>
</gene>
<dbReference type="RefSeq" id="WP_011383048.1">
    <property type="nucleotide sequence ID" value="NC_007626.1"/>
</dbReference>
<proteinExistence type="predicted"/>
<organism evidence="1 2">
    <name type="scientific">Paramagnetospirillum magneticum (strain ATCC 700264 / AMB-1)</name>
    <name type="common">Magnetospirillum magneticum</name>
    <dbReference type="NCBI Taxonomy" id="342108"/>
    <lineage>
        <taxon>Bacteria</taxon>
        <taxon>Pseudomonadati</taxon>
        <taxon>Pseudomonadota</taxon>
        <taxon>Alphaproteobacteria</taxon>
        <taxon>Rhodospirillales</taxon>
        <taxon>Magnetospirillaceae</taxon>
        <taxon>Paramagnetospirillum</taxon>
    </lineage>
</organism>
<dbReference type="Proteomes" id="UP000007058">
    <property type="component" value="Chromosome"/>
</dbReference>
<sequence>MSKSKAFSLGGMSLPLDIDAVLEEAEAQPLALGTGPVAFDFGFRFVRFAGRLEQSASGVQLKLVGDLGPMPYSAESPAARSGLARIVDAGNSVLGAGSFRLAQGRILLGGELGVPMPVSAVGLVSAVTRFLVPATPYMELISMYIRPPLAPARPGESAVRPEWRKSKRR</sequence>
<dbReference type="AlphaFoldDB" id="Q2W9R6"/>
<evidence type="ECO:0000313" key="1">
    <source>
        <dbReference type="EMBL" id="BAE49409.1"/>
    </source>
</evidence>
<keyword evidence="2" id="KW-1185">Reference proteome</keyword>
<dbReference type="OrthoDB" id="7346035at2"/>
<dbReference type="KEGG" id="mag:amb0605"/>